<dbReference type="InterPro" id="IPR002401">
    <property type="entry name" value="Cyt_P450_E_grp-I"/>
</dbReference>
<keyword evidence="9 14" id="KW-0560">Oxidoreductase</keyword>
<comment type="subcellular location">
    <subcellularLocation>
        <location evidence="2">Membrane</location>
    </subcellularLocation>
</comment>
<evidence type="ECO:0000256" key="7">
    <source>
        <dbReference type="ARBA" id="ARBA00022723"/>
    </source>
</evidence>
<evidence type="ECO:0000256" key="4">
    <source>
        <dbReference type="ARBA" id="ARBA00010617"/>
    </source>
</evidence>
<keyword evidence="17" id="KW-1185">Reference proteome</keyword>
<dbReference type="GO" id="GO:0016705">
    <property type="term" value="F:oxidoreductase activity, acting on paired donors, with incorporation or reduction of molecular oxygen"/>
    <property type="evidence" value="ECO:0007669"/>
    <property type="project" value="InterPro"/>
</dbReference>
<evidence type="ECO:0000256" key="8">
    <source>
        <dbReference type="ARBA" id="ARBA00022989"/>
    </source>
</evidence>
<comment type="similarity">
    <text evidence="4 14">Belongs to the cytochrome P450 family.</text>
</comment>
<dbReference type="GO" id="GO:0005506">
    <property type="term" value="F:iron ion binding"/>
    <property type="evidence" value="ECO:0007669"/>
    <property type="project" value="InterPro"/>
</dbReference>
<dbReference type="Proteomes" id="UP000027195">
    <property type="component" value="Unassembled WGS sequence"/>
</dbReference>
<evidence type="ECO:0000313" key="16">
    <source>
        <dbReference type="EMBL" id="KDQ09679.1"/>
    </source>
</evidence>
<dbReference type="EMBL" id="KL198075">
    <property type="protein sequence ID" value="KDQ09679.1"/>
    <property type="molecule type" value="Genomic_DNA"/>
</dbReference>
<dbReference type="PANTHER" id="PTHR46300:SF2">
    <property type="entry name" value="CYTOCHROME P450 MONOOXYGENASE ALNH-RELATED"/>
    <property type="match status" value="1"/>
</dbReference>
<dbReference type="PANTHER" id="PTHR46300">
    <property type="entry name" value="P450, PUTATIVE (EUROFUNG)-RELATED-RELATED"/>
    <property type="match status" value="1"/>
</dbReference>
<evidence type="ECO:0000256" key="3">
    <source>
        <dbReference type="ARBA" id="ARBA00005179"/>
    </source>
</evidence>
<evidence type="ECO:0000256" key="11">
    <source>
        <dbReference type="ARBA" id="ARBA00023033"/>
    </source>
</evidence>
<keyword evidence="6 15" id="KW-0812">Transmembrane</keyword>
<gene>
    <name evidence="16" type="ORF">BOTBODRAFT_520174</name>
</gene>
<name>A0A067M279_BOTB1</name>
<keyword evidence="5 13" id="KW-0349">Heme</keyword>
<feature type="binding site" description="axial binding residue" evidence="13">
    <location>
        <position position="439"/>
    </location>
    <ligand>
        <name>heme</name>
        <dbReference type="ChEBI" id="CHEBI:30413"/>
    </ligand>
    <ligandPart>
        <name>Fe</name>
        <dbReference type="ChEBI" id="CHEBI:18248"/>
    </ligandPart>
</feature>
<evidence type="ECO:0008006" key="18">
    <source>
        <dbReference type="Google" id="ProtNLM"/>
    </source>
</evidence>
<evidence type="ECO:0000256" key="1">
    <source>
        <dbReference type="ARBA" id="ARBA00001971"/>
    </source>
</evidence>
<keyword evidence="10 13" id="KW-0408">Iron</keyword>
<keyword evidence="11 14" id="KW-0503">Monooxygenase</keyword>
<evidence type="ECO:0000256" key="10">
    <source>
        <dbReference type="ARBA" id="ARBA00023004"/>
    </source>
</evidence>
<dbReference type="PROSITE" id="PS00086">
    <property type="entry name" value="CYTOCHROME_P450"/>
    <property type="match status" value="1"/>
</dbReference>
<keyword evidence="7 13" id="KW-0479">Metal-binding</keyword>
<dbReference type="InterPro" id="IPR050364">
    <property type="entry name" value="Cytochrome_P450_fung"/>
</dbReference>
<evidence type="ECO:0000256" key="15">
    <source>
        <dbReference type="SAM" id="Phobius"/>
    </source>
</evidence>
<dbReference type="InParanoid" id="A0A067M279"/>
<dbReference type="CDD" id="cd11065">
    <property type="entry name" value="CYP64-like"/>
    <property type="match status" value="1"/>
</dbReference>
<evidence type="ECO:0000256" key="9">
    <source>
        <dbReference type="ARBA" id="ARBA00023002"/>
    </source>
</evidence>
<dbReference type="HOGENOM" id="CLU_001570_2_3_1"/>
<dbReference type="STRING" id="930990.A0A067M279"/>
<keyword evidence="12 15" id="KW-0472">Membrane</keyword>
<evidence type="ECO:0000313" key="17">
    <source>
        <dbReference type="Proteomes" id="UP000027195"/>
    </source>
</evidence>
<evidence type="ECO:0000256" key="2">
    <source>
        <dbReference type="ARBA" id="ARBA00004370"/>
    </source>
</evidence>
<dbReference type="OrthoDB" id="2789670at2759"/>
<dbReference type="Pfam" id="PF00067">
    <property type="entry name" value="p450"/>
    <property type="match status" value="1"/>
</dbReference>
<dbReference type="GO" id="GO:0004497">
    <property type="term" value="F:monooxygenase activity"/>
    <property type="evidence" value="ECO:0007669"/>
    <property type="project" value="UniProtKB-KW"/>
</dbReference>
<organism evidence="16 17">
    <name type="scientific">Botryobasidium botryosum (strain FD-172 SS1)</name>
    <dbReference type="NCBI Taxonomy" id="930990"/>
    <lineage>
        <taxon>Eukaryota</taxon>
        <taxon>Fungi</taxon>
        <taxon>Dikarya</taxon>
        <taxon>Basidiomycota</taxon>
        <taxon>Agaricomycotina</taxon>
        <taxon>Agaricomycetes</taxon>
        <taxon>Cantharellales</taxon>
        <taxon>Botryobasidiaceae</taxon>
        <taxon>Botryobasidium</taxon>
    </lineage>
</organism>
<dbReference type="Gene3D" id="1.10.630.10">
    <property type="entry name" value="Cytochrome P450"/>
    <property type="match status" value="1"/>
</dbReference>
<evidence type="ECO:0000256" key="6">
    <source>
        <dbReference type="ARBA" id="ARBA00022692"/>
    </source>
</evidence>
<dbReference type="InterPro" id="IPR036396">
    <property type="entry name" value="Cyt_P450_sf"/>
</dbReference>
<dbReference type="SUPFAM" id="SSF48264">
    <property type="entry name" value="Cytochrome P450"/>
    <property type="match status" value="1"/>
</dbReference>
<dbReference type="AlphaFoldDB" id="A0A067M279"/>
<evidence type="ECO:0000256" key="5">
    <source>
        <dbReference type="ARBA" id="ARBA00022617"/>
    </source>
</evidence>
<comment type="cofactor">
    <cofactor evidence="1 13">
        <name>heme</name>
        <dbReference type="ChEBI" id="CHEBI:30413"/>
    </cofactor>
</comment>
<proteinExistence type="inferred from homology"/>
<dbReference type="PRINTS" id="PR00463">
    <property type="entry name" value="EP450I"/>
</dbReference>
<evidence type="ECO:0000256" key="13">
    <source>
        <dbReference type="PIRSR" id="PIRSR602401-1"/>
    </source>
</evidence>
<dbReference type="GO" id="GO:0020037">
    <property type="term" value="F:heme binding"/>
    <property type="evidence" value="ECO:0007669"/>
    <property type="project" value="InterPro"/>
</dbReference>
<sequence>MANYTISLMTALAIFCATLSLLYGVYKRRKLRQNPRQWPLPPGPKPEPIIGNARHIPFDFGWLQFAEWKKSYGDIIHLNALGNRIIVLNSYKSCIDLLGQNAIYASRPRFYVVAELMGLAKLTPFLPYNDELKQHRKFLHSTLKKSAVVRFQPAEEKQMKWYLSTLAAEPQNFLQNIRLLTGKLVAQTTYGVDVKSADDKYIVLAEKAVNGVSSVVTPINNLWNAFPILEYIPDWFPGAGVKTIAHEVREIVSHMVPASLEDVKSRTASGDCTPSLASAALESGNYSEEDIMWAAGSLYFAGADTTYGALVACIFAMVKHPEVQKKAQAEIDRVVGKGRLPTFADREQLSYIDCVIKEIARWKILVPLGLPRSVLENDYYDGYWVPKGATMLPNAWAISRDETLYEDPERFWPERFEGEAGNNAVDPFTYVFGFGRRICPGLHLADSIMFIFLTTILSTFDISKSIDEQGREMEPQETYVPGIIQCVISLLHTTRARVQLATI</sequence>
<feature type="transmembrane region" description="Helical" evidence="15">
    <location>
        <begin position="6"/>
        <end position="26"/>
    </location>
</feature>
<dbReference type="InterPro" id="IPR017972">
    <property type="entry name" value="Cyt_P450_CS"/>
</dbReference>
<reference evidence="17" key="1">
    <citation type="journal article" date="2014" name="Proc. Natl. Acad. Sci. U.S.A.">
        <title>Extensive sampling of basidiomycete genomes demonstrates inadequacy of the white-rot/brown-rot paradigm for wood decay fungi.</title>
        <authorList>
            <person name="Riley R."/>
            <person name="Salamov A.A."/>
            <person name="Brown D.W."/>
            <person name="Nagy L.G."/>
            <person name="Floudas D."/>
            <person name="Held B.W."/>
            <person name="Levasseur A."/>
            <person name="Lombard V."/>
            <person name="Morin E."/>
            <person name="Otillar R."/>
            <person name="Lindquist E.A."/>
            <person name="Sun H."/>
            <person name="LaButti K.M."/>
            <person name="Schmutz J."/>
            <person name="Jabbour D."/>
            <person name="Luo H."/>
            <person name="Baker S.E."/>
            <person name="Pisabarro A.G."/>
            <person name="Walton J.D."/>
            <person name="Blanchette R.A."/>
            <person name="Henrissat B."/>
            <person name="Martin F."/>
            <person name="Cullen D."/>
            <person name="Hibbett D.S."/>
            <person name="Grigoriev I.V."/>
        </authorList>
    </citation>
    <scope>NUCLEOTIDE SEQUENCE [LARGE SCALE GENOMIC DNA]</scope>
    <source>
        <strain evidence="17">FD-172 SS1</strain>
    </source>
</reference>
<dbReference type="InterPro" id="IPR001128">
    <property type="entry name" value="Cyt_P450"/>
</dbReference>
<evidence type="ECO:0000256" key="12">
    <source>
        <dbReference type="ARBA" id="ARBA00023136"/>
    </source>
</evidence>
<comment type="pathway">
    <text evidence="3">Secondary metabolite biosynthesis.</text>
</comment>
<dbReference type="GO" id="GO:0016020">
    <property type="term" value="C:membrane"/>
    <property type="evidence" value="ECO:0007669"/>
    <property type="project" value="UniProtKB-SubCell"/>
</dbReference>
<keyword evidence="8 15" id="KW-1133">Transmembrane helix</keyword>
<accession>A0A067M279</accession>
<protein>
    <recommendedName>
        <fullName evidence="18">Cytochrome P450</fullName>
    </recommendedName>
</protein>
<evidence type="ECO:0000256" key="14">
    <source>
        <dbReference type="RuleBase" id="RU000461"/>
    </source>
</evidence>